<accession>A0A2A5JLZ8</accession>
<comment type="caution">
    <text evidence="2">The sequence shown here is derived from an EMBL/GenBank/DDBJ whole genome shotgun (WGS) entry which is preliminary data.</text>
</comment>
<protein>
    <submittedName>
        <fullName evidence="2">Metal-dependent hydrolase</fullName>
    </submittedName>
</protein>
<sequence>MAHPYFLHYSEQVQAQVTQLIENKQLSTFFKNRYPEPHQIKNDKLLYQYVEGLRQQYLRNTPRVSQAKFEKRHNMVVNALGTHTFKTTRHGQKQKTSHQIHIAAQLKHAPEAVLRALVVHELAHFKEKEHNKAFYKLCLHMEPHYHQLELELRLFMLMCETQGNAIYI</sequence>
<dbReference type="GO" id="GO:0016787">
    <property type="term" value="F:hydrolase activity"/>
    <property type="evidence" value="ECO:0007669"/>
    <property type="project" value="UniProtKB-KW"/>
</dbReference>
<organism evidence="2 3">
    <name type="scientific">Pseudoalteromonas piscicida</name>
    <dbReference type="NCBI Taxonomy" id="43662"/>
    <lineage>
        <taxon>Bacteria</taxon>
        <taxon>Pseudomonadati</taxon>
        <taxon>Pseudomonadota</taxon>
        <taxon>Gammaproteobacteria</taxon>
        <taxon>Alteromonadales</taxon>
        <taxon>Pseudoalteromonadaceae</taxon>
        <taxon>Pseudoalteromonas</taxon>
    </lineage>
</organism>
<dbReference type="RefSeq" id="WP_099643380.1">
    <property type="nucleotide sequence ID" value="NZ_NKHF01000086.1"/>
</dbReference>
<evidence type="ECO:0000313" key="2">
    <source>
        <dbReference type="EMBL" id="PCK30387.1"/>
    </source>
</evidence>
<proteinExistence type="predicted"/>
<dbReference type="Proteomes" id="UP000228621">
    <property type="component" value="Unassembled WGS sequence"/>
</dbReference>
<dbReference type="Pfam" id="PF01863">
    <property type="entry name" value="YgjP-like"/>
    <property type="match status" value="1"/>
</dbReference>
<dbReference type="OrthoDB" id="9000630at2"/>
<dbReference type="EMBL" id="NKHF01000086">
    <property type="protein sequence ID" value="PCK30387.1"/>
    <property type="molecule type" value="Genomic_DNA"/>
</dbReference>
<dbReference type="CDD" id="cd07344">
    <property type="entry name" value="M48_yhfN_like"/>
    <property type="match status" value="1"/>
</dbReference>
<evidence type="ECO:0000259" key="1">
    <source>
        <dbReference type="Pfam" id="PF01863"/>
    </source>
</evidence>
<dbReference type="InterPro" id="IPR053136">
    <property type="entry name" value="UTP_pyrophosphatase-like"/>
</dbReference>
<dbReference type="PANTHER" id="PTHR30399">
    <property type="entry name" value="UNCHARACTERIZED PROTEIN YGJP"/>
    <property type="match status" value="1"/>
</dbReference>
<dbReference type="Gene3D" id="3.30.2010.10">
    <property type="entry name" value="Metalloproteases ('zincins'), catalytic domain"/>
    <property type="match status" value="1"/>
</dbReference>
<feature type="domain" description="YgjP-like metallopeptidase" evidence="1">
    <location>
        <begin position="27"/>
        <end position="153"/>
    </location>
</feature>
<keyword evidence="2" id="KW-0378">Hydrolase</keyword>
<dbReference type="InterPro" id="IPR002725">
    <property type="entry name" value="YgjP-like_metallopeptidase"/>
</dbReference>
<keyword evidence="3" id="KW-1185">Reference proteome</keyword>
<dbReference type="AlphaFoldDB" id="A0A2A5JLZ8"/>
<name>A0A2A5JLZ8_PSEO7</name>
<reference evidence="3" key="1">
    <citation type="journal article" date="2019" name="Genome Announc.">
        <title>Draft Genome Sequence of Pseudoalteromonas piscicida Strain 36Y ROTHPW, an Hypersaline Seawater Isolate from the South Coast of Sonora, Mexico.</title>
        <authorList>
            <person name="Sanchez-Diaz R."/>
            <person name="Molina-Garza Z.J."/>
            <person name="Cruz-Suarez L.E."/>
            <person name="Selvin J."/>
            <person name="Kiran G.S."/>
            <person name="Ibarra-Gamez J.C."/>
            <person name="Gomez-Gil B."/>
            <person name="Galaviz-Silva L."/>
        </authorList>
    </citation>
    <scope>NUCLEOTIDE SEQUENCE [LARGE SCALE GENOMIC DNA]</scope>
    <source>
        <strain evidence="3">36Y_RITHPW</strain>
    </source>
</reference>
<dbReference type="PANTHER" id="PTHR30399:SF1">
    <property type="entry name" value="UTP PYROPHOSPHATASE"/>
    <property type="match status" value="1"/>
</dbReference>
<evidence type="ECO:0000313" key="3">
    <source>
        <dbReference type="Proteomes" id="UP000228621"/>
    </source>
</evidence>
<gene>
    <name evidence="2" type="ORF">CEX98_17860</name>
</gene>